<keyword evidence="5" id="KW-1185">Reference proteome</keyword>
<evidence type="ECO:0000256" key="2">
    <source>
        <dbReference type="ARBA" id="ARBA00023043"/>
    </source>
</evidence>
<dbReference type="Gene3D" id="1.25.40.20">
    <property type="entry name" value="Ankyrin repeat-containing domain"/>
    <property type="match status" value="4"/>
</dbReference>
<dbReference type="PRINTS" id="PR01415">
    <property type="entry name" value="ANKYRIN"/>
</dbReference>
<dbReference type="GO" id="GO:0005829">
    <property type="term" value="C:cytosol"/>
    <property type="evidence" value="ECO:0007669"/>
    <property type="project" value="TreeGrafter"/>
</dbReference>
<protein>
    <submittedName>
        <fullName evidence="4">Uncharacterized protein</fullName>
    </submittedName>
</protein>
<dbReference type="GO" id="GO:0071356">
    <property type="term" value="P:cellular response to tumor necrosis factor"/>
    <property type="evidence" value="ECO:0007669"/>
    <property type="project" value="TreeGrafter"/>
</dbReference>
<dbReference type="EMBL" id="BEZZ01004106">
    <property type="protein sequence ID" value="GCC17406.1"/>
    <property type="molecule type" value="Genomic_DNA"/>
</dbReference>
<evidence type="ECO:0000313" key="4">
    <source>
        <dbReference type="EMBL" id="GCC17406.1"/>
    </source>
</evidence>
<dbReference type="PANTHER" id="PTHR46680">
    <property type="entry name" value="NF-KAPPA-B INHIBITOR ALPHA"/>
    <property type="match status" value="1"/>
</dbReference>
<keyword evidence="1" id="KW-0677">Repeat</keyword>
<dbReference type="OrthoDB" id="9944069at2759"/>
<name>A0A401RH36_CHIPU</name>
<dbReference type="AlphaFoldDB" id="A0A401RH36"/>
<evidence type="ECO:0000256" key="3">
    <source>
        <dbReference type="PROSITE-ProRule" id="PRU00023"/>
    </source>
</evidence>
<dbReference type="Proteomes" id="UP000287033">
    <property type="component" value="Unassembled WGS sequence"/>
</dbReference>
<dbReference type="OMA" id="CEFECED"/>
<dbReference type="PROSITE" id="PS50297">
    <property type="entry name" value="ANK_REP_REGION"/>
    <property type="match status" value="7"/>
</dbReference>
<feature type="non-terminal residue" evidence="4">
    <location>
        <position position="1"/>
    </location>
</feature>
<dbReference type="SUPFAM" id="SSF48403">
    <property type="entry name" value="Ankyrin repeat"/>
    <property type="match status" value="1"/>
</dbReference>
<feature type="repeat" description="ANK" evidence="3">
    <location>
        <begin position="203"/>
        <end position="230"/>
    </location>
</feature>
<organism evidence="4 5">
    <name type="scientific">Chiloscyllium punctatum</name>
    <name type="common">Brownbanded bambooshark</name>
    <name type="synonym">Hemiscyllium punctatum</name>
    <dbReference type="NCBI Taxonomy" id="137246"/>
    <lineage>
        <taxon>Eukaryota</taxon>
        <taxon>Metazoa</taxon>
        <taxon>Chordata</taxon>
        <taxon>Craniata</taxon>
        <taxon>Vertebrata</taxon>
        <taxon>Chondrichthyes</taxon>
        <taxon>Elasmobranchii</taxon>
        <taxon>Galeomorphii</taxon>
        <taxon>Galeoidea</taxon>
        <taxon>Orectolobiformes</taxon>
        <taxon>Hemiscylliidae</taxon>
        <taxon>Chiloscyllium</taxon>
    </lineage>
</organism>
<feature type="repeat" description="ANK" evidence="3">
    <location>
        <begin position="135"/>
        <end position="157"/>
    </location>
</feature>
<sequence length="288" mass="31805">ENRTALHWAVAGGNEDALKLLLDHNANVDIEDKFGMTPALLAAWFGHLQLLQILVNAGAKVTIRNSIGQSMHHCAAHQGHLNIICYTMEELEEIPLDEPDEAGKTPLLLAAENGQLDVVMHLHALGCDHQFQDKEGNSSIHLAAGQGHVHVLENLIEGVCTEVKNKAGQTALHLAAEGGHFNCVKLLLDNQCQINVHCSFACLHLAVKHDFAQIVRLLIAAGCDINIGDHRQQSALHLAVERRQLTIVEMLLKANINLQLQDKVRRSNTTPKRNGDWQNQHLRFCQTV</sequence>
<dbReference type="InterPro" id="IPR036770">
    <property type="entry name" value="Ankyrin_rpt-contain_sf"/>
</dbReference>
<feature type="repeat" description="ANK" evidence="3">
    <location>
        <begin position="167"/>
        <end position="199"/>
    </location>
</feature>
<dbReference type="PROSITE" id="PS50088">
    <property type="entry name" value="ANK_REPEAT"/>
    <property type="match status" value="7"/>
</dbReference>
<reference evidence="4 5" key="1">
    <citation type="journal article" date="2018" name="Nat. Ecol. Evol.">
        <title>Shark genomes provide insights into elasmobranch evolution and the origin of vertebrates.</title>
        <authorList>
            <person name="Hara Y"/>
            <person name="Yamaguchi K"/>
            <person name="Onimaru K"/>
            <person name="Kadota M"/>
            <person name="Koyanagi M"/>
            <person name="Keeley SD"/>
            <person name="Tatsumi K"/>
            <person name="Tanaka K"/>
            <person name="Motone F"/>
            <person name="Kageyama Y"/>
            <person name="Nozu R"/>
            <person name="Adachi N"/>
            <person name="Nishimura O"/>
            <person name="Nakagawa R"/>
            <person name="Tanegashima C"/>
            <person name="Kiyatake I"/>
            <person name="Matsumoto R"/>
            <person name="Murakumo K"/>
            <person name="Nishida K"/>
            <person name="Terakita A"/>
            <person name="Kuratani S"/>
            <person name="Sato K"/>
            <person name="Hyodo S Kuraku.S."/>
        </authorList>
    </citation>
    <scope>NUCLEOTIDE SEQUENCE [LARGE SCALE GENOMIC DNA]</scope>
</reference>
<dbReference type="InterPro" id="IPR002110">
    <property type="entry name" value="Ankyrin_rpt"/>
</dbReference>
<dbReference type="Pfam" id="PF12796">
    <property type="entry name" value="Ank_2"/>
    <property type="match status" value="3"/>
</dbReference>
<proteinExistence type="predicted"/>
<dbReference type="InterPro" id="IPR051070">
    <property type="entry name" value="NF-kappa-B_inhibitor"/>
</dbReference>
<evidence type="ECO:0000256" key="1">
    <source>
        <dbReference type="ARBA" id="ARBA00022737"/>
    </source>
</evidence>
<feature type="repeat" description="ANK" evidence="3">
    <location>
        <begin position="102"/>
        <end position="134"/>
    </location>
</feature>
<keyword evidence="2 3" id="KW-0040">ANK repeat</keyword>
<accession>A0A401RH36</accession>
<dbReference type="GO" id="GO:0051059">
    <property type="term" value="F:NF-kappaB binding"/>
    <property type="evidence" value="ECO:0007669"/>
    <property type="project" value="TreeGrafter"/>
</dbReference>
<evidence type="ECO:0000313" key="5">
    <source>
        <dbReference type="Proteomes" id="UP000287033"/>
    </source>
</evidence>
<comment type="caution">
    <text evidence="4">The sequence shown here is derived from an EMBL/GenBank/DDBJ whole genome shotgun (WGS) entry which is preliminary data.</text>
</comment>
<dbReference type="PANTHER" id="PTHR46680:SF3">
    <property type="entry name" value="NF-KAPPA-B INHIBITOR CACTUS"/>
    <property type="match status" value="1"/>
</dbReference>
<dbReference type="SMART" id="SM00248">
    <property type="entry name" value="ANK"/>
    <property type="match status" value="7"/>
</dbReference>
<gene>
    <name evidence="4" type="ORF">chiPu_0021527</name>
</gene>
<dbReference type="STRING" id="137246.A0A401RH36"/>
<feature type="repeat" description="ANK" evidence="3">
    <location>
        <begin position="34"/>
        <end position="66"/>
    </location>
</feature>
<feature type="repeat" description="ANK" evidence="3">
    <location>
        <begin position="231"/>
        <end position="263"/>
    </location>
</feature>
<feature type="repeat" description="ANK" evidence="3">
    <location>
        <begin position="1"/>
        <end position="33"/>
    </location>
</feature>